<evidence type="ECO:0000313" key="2">
    <source>
        <dbReference type="Proteomes" id="UP001179952"/>
    </source>
</evidence>
<reference evidence="1" key="2">
    <citation type="submission" date="2023-06" db="EMBL/GenBank/DDBJ databases">
        <authorList>
            <person name="Ma L."/>
            <person name="Liu K.-W."/>
            <person name="Li Z."/>
            <person name="Hsiao Y.-Y."/>
            <person name="Qi Y."/>
            <person name="Fu T."/>
            <person name="Tang G."/>
            <person name="Zhang D."/>
            <person name="Sun W.-H."/>
            <person name="Liu D.-K."/>
            <person name="Li Y."/>
            <person name="Chen G.-Z."/>
            <person name="Liu X.-D."/>
            <person name="Liao X.-Y."/>
            <person name="Jiang Y.-T."/>
            <person name="Yu X."/>
            <person name="Hao Y."/>
            <person name="Huang J."/>
            <person name="Zhao X.-W."/>
            <person name="Ke S."/>
            <person name="Chen Y.-Y."/>
            <person name="Wu W.-L."/>
            <person name="Hsu J.-L."/>
            <person name="Lin Y.-F."/>
            <person name="Huang M.-D."/>
            <person name="Li C.-Y."/>
            <person name="Huang L."/>
            <person name="Wang Z.-W."/>
            <person name="Zhao X."/>
            <person name="Zhong W.-Y."/>
            <person name="Peng D.-H."/>
            <person name="Ahmad S."/>
            <person name="Lan S."/>
            <person name="Zhang J.-S."/>
            <person name="Tsai W.-C."/>
            <person name="Van De Peer Y."/>
            <person name="Liu Z.-J."/>
        </authorList>
    </citation>
    <scope>NUCLEOTIDE SEQUENCE</scope>
    <source>
        <strain evidence="1">SCP</strain>
        <tissue evidence="1">Leaves</tissue>
    </source>
</reference>
<proteinExistence type="predicted"/>
<name>A0AAV9AJY2_ACOGR</name>
<evidence type="ECO:0000313" key="1">
    <source>
        <dbReference type="EMBL" id="KAK1264280.1"/>
    </source>
</evidence>
<protein>
    <submittedName>
        <fullName evidence="1">Uncharacterized protein</fullName>
    </submittedName>
</protein>
<comment type="caution">
    <text evidence="1">The sequence shown here is derived from an EMBL/GenBank/DDBJ whole genome shotgun (WGS) entry which is preliminary data.</text>
</comment>
<dbReference type="EMBL" id="JAUJYN010000009">
    <property type="protein sequence ID" value="KAK1264280.1"/>
    <property type="molecule type" value="Genomic_DNA"/>
</dbReference>
<sequence length="67" mass="7517">MLRTRSPKRVQARQQAYKLFNHLHTTIISQISEKGRNARGHLGVSVEVSIRDCFVDLTEPAQGPCVA</sequence>
<dbReference type="Proteomes" id="UP001179952">
    <property type="component" value="Unassembled WGS sequence"/>
</dbReference>
<dbReference type="AlphaFoldDB" id="A0AAV9AJY2"/>
<gene>
    <name evidence="1" type="ORF">QJS04_geneDACA008490</name>
</gene>
<keyword evidence="2" id="KW-1185">Reference proteome</keyword>
<accession>A0AAV9AJY2</accession>
<organism evidence="1 2">
    <name type="scientific">Acorus gramineus</name>
    <name type="common">Dwarf sweet flag</name>
    <dbReference type="NCBI Taxonomy" id="55184"/>
    <lineage>
        <taxon>Eukaryota</taxon>
        <taxon>Viridiplantae</taxon>
        <taxon>Streptophyta</taxon>
        <taxon>Embryophyta</taxon>
        <taxon>Tracheophyta</taxon>
        <taxon>Spermatophyta</taxon>
        <taxon>Magnoliopsida</taxon>
        <taxon>Liliopsida</taxon>
        <taxon>Acoraceae</taxon>
        <taxon>Acorus</taxon>
    </lineage>
</organism>
<reference evidence="1" key="1">
    <citation type="journal article" date="2023" name="Nat. Commun.">
        <title>Diploid and tetraploid genomes of Acorus and the evolution of monocots.</title>
        <authorList>
            <person name="Ma L."/>
            <person name="Liu K.W."/>
            <person name="Li Z."/>
            <person name="Hsiao Y.Y."/>
            <person name="Qi Y."/>
            <person name="Fu T."/>
            <person name="Tang G.D."/>
            <person name="Zhang D."/>
            <person name="Sun W.H."/>
            <person name="Liu D.K."/>
            <person name="Li Y."/>
            <person name="Chen G.Z."/>
            <person name="Liu X.D."/>
            <person name="Liao X.Y."/>
            <person name="Jiang Y.T."/>
            <person name="Yu X."/>
            <person name="Hao Y."/>
            <person name="Huang J."/>
            <person name="Zhao X.W."/>
            <person name="Ke S."/>
            <person name="Chen Y.Y."/>
            <person name="Wu W.L."/>
            <person name="Hsu J.L."/>
            <person name="Lin Y.F."/>
            <person name="Huang M.D."/>
            <person name="Li C.Y."/>
            <person name="Huang L."/>
            <person name="Wang Z.W."/>
            <person name="Zhao X."/>
            <person name="Zhong W.Y."/>
            <person name="Peng D.H."/>
            <person name="Ahmad S."/>
            <person name="Lan S."/>
            <person name="Zhang J.S."/>
            <person name="Tsai W.C."/>
            <person name="Van de Peer Y."/>
            <person name="Liu Z.J."/>
        </authorList>
    </citation>
    <scope>NUCLEOTIDE SEQUENCE</scope>
    <source>
        <strain evidence="1">SCP</strain>
    </source>
</reference>